<keyword evidence="1" id="KW-0472">Membrane</keyword>
<dbReference type="EMBL" id="BAAADO010000005">
    <property type="protein sequence ID" value="GAA0497580.1"/>
    <property type="molecule type" value="Genomic_DNA"/>
</dbReference>
<evidence type="ECO:0008006" key="4">
    <source>
        <dbReference type="Google" id="ProtNLM"/>
    </source>
</evidence>
<protein>
    <recommendedName>
        <fullName evidence="4">DUF3993 domain-containing protein</fullName>
    </recommendedName>
</protein>
<reference evidence="3" key="1">
    <citation type="journal article" date="2019" name="Int. J. Syst. Evol. Microbiol.">
        <title>The Global Catalogue of Microorganisms (GCM) 10K type strain sequencing project: providing services to taxonomists for standard genome sequencing and annotation.</title>
        <authorList>
            <consortium name="The Broad Institute Genomics Platform"/>
            <consortium name="The Broad Institute Genome Sequencing Center for Infectious Disease"/>
            <person name="Wu L."/>
            <person name="Ma J."/>
        </authorList>
    </citation>
    <scope>NUCLEOTIDE SEQUENCE [LARGE SCALE GENOMIC DNA]</scope>
    <source>
        <strain evidence="3">JCM 12389</strain>
    </source>
</reference>
<organism evidence="2 3">
    <name type="scientific">Salinibacillus aidingensis</name>
    <dbReference type="NCBI Taxonomy" id="237684"/>
    <lineage>
        <taxon>Bacteria</taxon>
        <taxon>Bacillati</taxon>
        <taxon>Bacillota</taxon>
        <taxon>Bacilli</taxon>
        <taxon>Bacillales</taxon>
        <taxon>Bacillaceae</taxon>
        <taxon>Salinibacillus</taxon>
    </lineage>
</organism>
<keyword evidence="3" id="KW-1185">Reference proteome</keyword>
<name>A0ABP3LDP1_9BACI</name>
<keyword evidence="1" id="KW-1133">Transmembrane helix</keyword>
<gene>
    <name evidence="2" type="ORF">GCM10008986_25720</name>
</gene>
<sequence>MLHRRTSLIVSVIALFIFIVCVSFVTEEEVKPEESSEDLTLEEINAKYEKKEERFRKLYDQKVIKTLNKEVLKEFKSNFGMNLEGYVFKEIDTFSKDFLTKYFSERVYHPRYTFAYISKQKNDGYILDKRPETGINTLFHISRSSNQWEVTKMEEKNGRIYTYDFIRTIEQKIESKIKNEK</sequence>
<keyword evidence="1" id="KW-0812">Transmembrane</keyword>
<evidence type="ECO:0000256" key="1">
    <source>
        <dbReference type="SAM" id="Phobius"/>
    </source>
</evidence>
<feature type="transmembrane region" description="Helical" evidence="1">
    <location>
        <begin position="7"/>
        <end position="26"/>
    </location>
</feature>
<evidence type="ECO:0000313" key="3">
    <source>
        <dbReference type="Proteomes" id="UP001500880"/>
    </source>
</evidence>
<evidence type="ECO:0000313" key="2">
    <source>
        <dbReference type="EMBL" id="GAA0497580.1"/>
    </source>
</evidence>
<accession>A0ABP3LDP1</accession>
<proteinExistence type="predicted"/>
<dbReference type="Proteomes" id="UP001500880">
    <property type="component" value="Unassembled WGS sequence"/>
</dbReference>
<comment type="caution">
    <text evidence="2">The sequence shown here is derived from an EMBL/GenBank/DDBJ whole genome shotgun (WGS) entry which is preliminary data.</text>
</comment>